<proteinExistence type="inferred from homology"/>
<evidence type="ECO:0000259" key="8">
    <source>
        <dbReference type="Pfam" id="PF04262"/>
    </source>
</evidence>
<dbReference type="GO" id="GO:0005829">
    <property type="term" value="C:cytosol"/>
    <property type="evidence" value="ECO:0007669"/>
    <property type="project" value="TreeGrafter"/>
</dbReference>
<keyword evidence="6" id="KW-0067">ATP-binding</keyword>
<reference evidence="9" key="1">
    <citation type="journal article" date="2015" name="Nature">
        <title>Complex archaea that bridge the gap between prokaryotes and eukaryotes.</title>
        <authorList>
            <person name="Spang A."/>
            <person name="Saw J.H."/>
            <person name="Jorgensen S.L."/>
            <person name="Zaremba-Niedzwiedzka K."/>
            <person name="Martijn J."/>
            <person name="Lind A.E."/>
            <person name="van Eijk R."/>
            <person name="Schleper C."/>
            <person name="Guy L."/>
            <person name="Ettema T.J."/>
        </authorList>
    </citation>
    <scope>NUCLEOTIDE SEQUENCE</scope>
</reference>
<evidence type="ECO:0000256" key="6">
    <source>
        <dbReference type="ARBA" id="ARBA00022840"/>
    </source>
</evidence>
<name>A0A0F9TG81_9ZZZZ</name>
<dbReference type="InterPro" id="IPR014746">
    <property type="entry name" value="Gln_synth/guanido_kin_cat_dom"/>
</dbReference>
<protein>
    <recommendedName>
        <fullName evidence="2">glutamate--cysteine ligase</fullName>
        <ecNumber evidence="2">6.3.2.2</ecNumber>
    </recommendedName>
</protein>
<dbReference type="NCBIfam" id="TIGR01434">
    <property type="entry name" value="glu_cys_ligase"/>
    <property type="match status" value="1"/>
</dbReference>
<dbReference type="EMBL" id="LAZR01000335">
    <property type="protein sequence ID" value="KKN73892.1"/>
    <property type="molecule type" value="Genomic_DNA"/>
</dbReference>
<organism evidence="9">
    <name type="scientific">marine sediment metagenome</name>
    <dbReference type="NCBI Taxonomy" id="412755"/>
    <lineage>
        <taxon>unclassified sequences</taxon>
        <taxon>metagenomes</taxon>
        <taxon>ecological metagenomes</taxon>
    </lineage>
</organism>
<dbReference type="Pfam" id="PF04262">
    <property type="entry name" value="Glu_cys_ligase"/>
    <property type="match status" value="1"/>
</dbReference>
<gene>
    <name evidence="9" type="ORF">LCGC14_0395750</name>
</gene>
<dbReference type="InterPro" id="IPR007370">
    <property type="entry name" value="Glu_cys_ligase"/>
</dbReference>
<evidence type="ECO:0000256" key="4">
    <source>
        <dbReference type="ARBA" id="ARBA00022684"/>
    </source>
</evidence>
<dbReference type="GO" id="GO:0004357">
    <property type="term" value="F:glutamate-cysteine ligase activity"/>
    <property type="evidence" value="ECO:0007669"/>
    <property type="project" value="UniProtKB-EC"/>
</dbReference>
<evidence type="ECO:0000256" key="5">
    <source>
        <dbReference type="ARBA" id="ARBA00022741"/>
    </source>
</evidence>
<feature type="domain" description="Glutamate--cysteine ligase" evidence="8">
    <location>
        <begin position="21"/>
        <end position="395"/>
    </location>
</feature>
<dbReference type="PANTHER" id="PTHR38761">
    <property type="entry name" value="GLUTAMATE--CYSTEINE LIGASE"/>
    <property type="match status" value="1"/>
</dbReference>
<evidence type="ECO:0000256" key="1">
    <source>
        <dbReference type="ARBA" id="ARBA00005006"/>
    </source>
</evidence>
<keyword evidence="5" id="KW-0547">Nucleotide-binding</keyword>
<dbReference type="PANTHER" id="PTHR38761:SF1">
    <property type="entry name" value="GLUTAMATE--CYSTEINE LIGASE"/>
    <property type="match status" value="1"/>
</dbReference>
<dbReference type="Gene3D" id="3.30.590.20">
    <property type="match status" value="1"/>
</dbReference>
<comment type="catalytic activity">
    <reaction evidence="7">
        <text>L-cysteine + L-glutamate + ATP = gamma-L-glutamyl-L-cysteine + ADP + phosphate + H(+)</text>
        <dbReference type="Rhea" id="RHEA:13285"/>
        <dbReference type="ChEBI" id="CHEBI:15378"/>
        <dbReference type="ChEBI" id="CHEBI:29985"/>
        <dbReference type="ChEBI" id="CHEBI:30616"/>
        <dbReference type="ChEBI" id="CHEBI:35235"/>
        <dbReference type="ChEBI" id="CHEBI:43474"/>
        <dbReference type="ChEBI" id="CHEBI:58173"/>
        <dbReference type="ChEBI" id="CHEBI:456216"/>
        <dbReference type="EC" id="6.3.2.2"/>
    </reaction>
</comment>
<keyword evidence="3" id="KW-0436">Ligase</keyword>
<dbReference type="SUPFAM" id="SSF55931">
    <property type="entry name" value="Glutamine synthetase/guanido kinase"/>
    <property type="match status" value="1"/>
</dbReference>
<dbReference type="GO" id="GO:0006750">
    <property type="term" value="P:glutathione biosynthetic process"/>
    <property type="evidence" value="ECO:0007669"/>
    <property type="project" value="UniProtKB-KW"/>
</dbReference>
<dbReference type="GO" id="GO:0046872">
    <property type="term" value="F:metal ion binding"/>
    <property type="evidence" value="ECO:0007669"/>
    <property type="project" value="TreeGrafter"/>
</dbReference>
<evidence type="ECO:0000256" key="2">
    <source>
        <dbReference type="ARBA" id="ARBA00012220"/>
    </source>
</evidence>
<dbReference type="EC" id="6.3.2.2" evidence="2"/>
<evidence type="ECO:0000256" key="3">
    <source>
        <dbReference type="ARBA" id="ARBA00022598"/>
    </source>
</evidence>
<comment type="pathway">
    <text evidence="1">Sulfur metabolism; glutathione biosynthesis; glutathione from L-cysteine and L-glutamate: step 1/2.</text>
</comment>
<dbReference type="AlphaFoldDB" id="A0A0F9TG81"/>
<dbReference type="InterPro" id="IPR006334">
    <property type="entry name" value="Glut_cys_ligase"/>
</dbReference>
<evidence type="ECO:0000313" key="9">
    <source>
        <dbReference type="EMBL" id="KKN73892.1"/>
    </source>
</evidence>
<accession>A0A0F9TG81</accession>
<comment type="caution">
    <text evidence="9">The sequence shown here is derived from an EMBL/GenBank/DDBJ whole genome shotgun (WGS) entry which is preliminary data.</text>
</comment>
<sequence length="536" mass="60493">MIKPRGPRKDFLTTHDLANALEALSVNEHQHAVKGIKRGIERESLRIQDNGAISPQGHPKGVGSALTNGHITTDFSESLLEFITPVSESSTQTLKQLKDLQKFTLEKMGDELLWPISMPCFIEHQDDIVLAQFGSSNTGQMKTLYREGLKNRYGSMMQAIAGVHFNISFPDTLWQSLHSLQKSNANLQDFISEGYLALIRNFKRELWLISYMFGASPALCNSFLQGRKTDLPFKKLGKGTLYLEVGTALRLGNLGYTNSAQSSLRVMYNSLDEYVAGLKKAINTPSEIYGDLDDYKSENPKQLNKNILQIENEFYSPIRPKRNAKSGETPTDALLRAGIEYVEIRALDVNPFSEVGIDIEQIHFLDVFLTYCLLKDSAPMDWKEQARSTENLDTVVNQGREEGLMLNFNNTQRSLQSWGDEIFTQLTDVAKWMDNAYGVNYYSDTIKRMATWIHNPELTYSGRYVSQLKESGLDNGHFALALASKYKQSHADTGYSEFLKPWLEQQVVESNEAQAAIEQADTQSFTAFLDAYFDGK</sequence>
<dbReference type="GO" id="GO:0005524">
    <property type="term" value="F:ATP binding"/>
    <property type="evidence" value="ECO:0007669"/>
    <property type="project" value="UniProtKB-KW"/>
</dbReference>
<dbReference type="HAMAP" id="MF_00578">
    <property type="entry name" value="Glu_cys_ligase"/>
    <property type="match status" value="1"/>
</dbReference>
<keyword evidence="4" id="KW-0317">Glutathione biosynthesis</keyword>
<evidence type="ECO:0000256" key="7">
    <source>
        <dbReference type="ARBA" id="ARBA00048819"/>
    </source>
</evidence>